<accession>A0A820Y724</accession>
<gene>
    <name evidence="1" type="ORF">OVN521_LOCUS42886</name>
</gene>
<protein>
    <submittedName>
        <fullName evidence="1">Uncharacterized protein</fullName>
    </submittedName>
</protein>
<proteinExistence type="predicted"/>
<dbReference type="Proteomes" id="UP000663866">
    <property type="component" value="Unassembled WGS sequence"/>
</dbReference>
<sequence>TKHIVHYDNQLSQPYNMTYTDLTSTGLKLLFVFNETNHESHRQIQKLEVCFNAHENETIMF</sequence>
<organism evidence="1 2">
    <name type="scientific">Rotaria magnacalcarata</name>
    <dbReference type="NCBI Taxonomy" id="392030"/>
    <lineage>
        <taxon>Eukaryota</taxon>
        <taxon>Metazoa</taxon>
        <taxon>Spiralia</taxon>
        <taxon>Gnathifera</taxon>
        <taxon>Rotifera</taxon>
        <taxon>Eurotatoria</taxon>
        <taxon>Bdelloidea</taxon>
        <taxon>Philodinida</taxon>
        <taxon>Philodinidae</taxon>
        <taxon>Rotaria</taxon>
    </lineage>
</organism>
<name>A0A820Y724_9BILA</name>
<evidence type="ECO:0000313" key="1">
    <source>
        <dbReference type="EMBL" id="CAF4543711.1"/>
    </source>
</evidence>
<comment type="caution">
    <text evidence="1">The sequence shown here is derived from an EMBL/GenBank/DDBJ whole genome shotgun (WGS) entry which is preliminary data.</text>
</comment>
<reference evidence="1" key="1">
    <citation type="submission" date="2021-02" db="EMBL/GenBank/DDBJ databases">
        <authorList>
            <person name="Nowell W R."/>
        </authorList>
    </citation>
    <scope>NUCLEOTIDE SEQUENCE</scope>
</reference>
<evidence type="ECO:0000313" key="2">
    <source>
        <dbReference type="Proteomes" id="UP000663866"/>
    </source>
</evidence>
<keyword evidence="2" id="KW-1185">Reference proteome</keyword>
<feature type="non-terminal residue" evidence="1">
    <location>
        <position position="1"/>
    </location>
</feature>
<dbReference type="AlphaFoldDB" id="A0A820Y724"/>
<dbReference type="EMBL" id="CAJOBG010059860">
    <property type="protein sequence ID" value="CAF4543711.1"/>
    <property type="molecule type" value="Genomic_DNA"/>
</dbReference>